<dbReference type="InterPro" id="IPR001870">
    <property type="entry name" value="B30.2/SPRY"/>
</dbReference>
<evidence type="ECO:0000256" key="4">
    <source>
        <dbReference type="ARBA" id="ARBA00023054"/>
    </source>
</evidence>
<dbReference type="Pfam" id="PF13765">
    <property type="entry name" value="PRY"/>
    <property type="match status" value="1"/>
</dbReference>
<dbReference type="InterPro" id="IPR000315">
    <property type="entry name" value="Znf_B-box"/>
</dbReference>
<dbReference type="Proteomes" id="UP000186698">
    <property type="component" value="Chromosome 9_10L"/>
</dbReference>
<keyword evidence="1" id="KW-0479">Metal-binding</keyword>
<keyword evidence="7" id="KW-0436">Ligase</keyword>
<dbReference type="CDD" id="cd19769">
    <property type="entry name" value="Bbox2_TRIM16-like"/>
    <property type="match status" value="1"/>
</dbReference>
<evidence type="ECO:0000256" key="2">
    <source>
        <dbReference type="ARBA" id="ARBA00022771"/>
    </source>
</evidence>
<dbReference type="OMA" id="WHPFCLA"/>
<dbReference type="PROSITE" id="PS50188">
    <property type="entry name" value="B302_SPRY"/>
    <property type="match status" value="1"/>
</dbReference>
<dbReference type="Pfam" id="PF00643">
    <property type="entry name" value="zf-B_box"/>
    <property type="match status" value="1"/>
</dbReference>
<reference evidence="7" key="1">
    <citation type="submission" date="2025-08" db="UniProtKB">
        <authorList>
            <consortium name="RefSeq"/>
        </authorList>
    </citation>
    <scope>IDENTIFICATION</scope>
    <source>
        <strain evidence="7">J_2021</strain>
        <tissue evidence="7">Erythrocytes</tissue>
    </source>
</reference>
<dbReference type="PaxDb" id="8355-A0A1L8EZ43"/>
<dbReference type="InterPro" id="IPR006574">
    <property type="entry name" value="PRY"/>
</dbReference>
<dbReference type="InterPro" id="IPR013320">
    <property type="entry name" value="ConA-like_dom_sf"/>
</dbReference>
<dbReference type="InterPro" id="IPR043136">
    <property type="entry name" value="B30.2/SPRY_sf"/>
</dbReference>
<dbReference type="CDD" id="cd12891">
    <property type="entry name" value="SPRY_PRY_C-I_2"/>
    <property type="match status" value="1"/>
</dbReference>
<dbReference type="GO" id="GO:0008270">
    <property type="term" value="F:zinc ion binding"/>
    <property type="evidence" value="ECO:0007669"/>
    <property type="project" value="UniProtKB-KW"/>
</dbReference>
<dbReference type="SMART" id="SM00449">
    <property type="entry name" value="SPRY"/>
    <property type="match status" value="1"/>
</dbReference>
<evidence type="ECO:0000256" key="3">
    <source>
        <dbReference type="ARBA" id="ARBA00022833"/>
    </source>
</evidence>
<accession>A0A1L8EZ43</accession>
<dbReference type="GO" id="GO:0005737">
    <property type="term" value="C:cytoplasm"/>
    <property type="evidence" value="ECO:0007669"/>
    <property type="project" value="UniProtKB-ARBA"/>
</dbReference>
<keyword evidence="3" id="KW-0862">Zinc</keyword>
<keyword evidence="6" id="KW-1185">Reference proteome</keyword>
<dbReference type="SUPFAM" id="SSF49899">
    <property type="entry name" value="Concanavalin A-like lectins/glucanases"/>
    <property type="match status" value="1"/>
</dbReference>
<gene>
    <name evidence="7" type="primary">LOC108701916</name>
</gene>
<keyword evidence="2" id="KW-0863">Zinc-finger</keyword>
<dbReference type="InterPro" id="IPR003879">
    <property type="entry name" value="Butyrophylin_SPRY"/>
</dbReference>
<evidence type="ECO:0000313" key="6">
    <source>
        <dbReference type="Proteomes" id="UP000186698"/>
    </source>
</evidence>
<dbReference type="Gene3D" id="3.30.160.60">
    <property type="entry name" value="Classic Zinc Finger"/>
    <property type="match status" value="1"/>
</dbReference>
<dbReference type="AlphaFoldDB" id="A0A1L8EZ43"/>
<dbReference type="PANTHER" id="PTHR25465">
    <property type="entry name" value="B-BOX DOMAIN CONTAINING"/>
    <property type="match status" value="1"/>
</dbReference>
<dbReference type="Pfam" id="PF00622">
    <property type="entry name" value="SPRY"/>
    <property type="match status" value="1"/>
</dbReference>
<dbReference type="Gene3D" id="4.10.830.40">
    <property type="match status" value="1"/>
</dbReference>
<sequence length="446" mass="51241">MENSASSLPEQRLADIICTYCDISVQAVKTCLLCEASLCDNHLIAHNSKTEGHTLIDPINLCKQTCLLHNESFSLYCSDDKVCFCFSCYLTGEHSNHHVESMEAALTKKKDQIRNALENVTFKRKQVERRSKDMYHQKRDIVETAAGLIIRISDVFRDLRAQLEALENKVLRKVFRQKELALQKVSHLIMELEKEKDKLSKKMHEIEELFYITNPTVLLKAEVDLTMEESAENNPTDDVQVMAGHDEVFISVTLQKKLENIMSSQAARGLYVQEESDLRLDEDTASSDVALSGDMKSATCSLINLLRPESPARFYNYQVLSTKSFQSGHHYWVFECSKDRYWRVGVTYGSVKRMGYESWVGNNKKSWCLRRFNRKLSALHGSQDNVLLPSSLCQRFGVHLDYEAGRLSFYQLDKSVAHLHTFRASFTEPLHVACWVWWGGWITVRS</sequence>
<dbReference type="InterPro" id="IPR051051">
    <property type="entry name" value="E3_ubiq-ligase_TRIM/RNF"/>
</dbReference>
<dbReference type="Bgee" id="108701916">
    <property type="expression patterns" value="Expressed in zone of skin"/>
</dbReference>
<protein>
    <submittedName>
        <fullName evidence="7">E3 ubiquitin/ISG15 ligase TRIM25</fullName>
    </submittedName>
</protein>
<dbReference type="SMART" id="SM00589">
    <property type="entry name" value="PRY"/>
    <property type="match status" value="1"/>
</dbReference>
<evidence type="ECO:0000256" key="1">
    <source>
        <dbReference type="ARBA" id="ARBA00022723"/>
    </source>
</evidence>
<organism evidence="6 7">
    <name type="scientific">Xenopus laevis</name>
    <name type="common">African clawed frog</name>
    <dbReference type="NCBI Taxonomy" id="8355"/>
    <lineage>
        <taxon>Eukaryota</taxon>
        <taxon>Metazoa</taxon>
        <taxon>Chordata</taxon>
        <taxon>Craniata</taxon>
        <taxon>Vertebrata</taxon>
        <taxon>Euteleostomi</taxon>
        <taxon>Amphibia</taxon>
        <taxon>Batrachia</taxon>
        <taxon>Anura</taxon>
        <taxon>Pipoidea</taxon>
        <taxon>Pipidae</taxon>
        <taxon>Xenopodinae</taxon>
        <taxon>Xenopus</taxon>
        <taxon>Xenopus</taxon>
    </lineage>
</organism>
<keyword evidence="4 5" id="KW-0175">Coiled coil</keyword>
<dbReference type="PROSITE" id="PS50119">
    <property type="entry name" value="ZF_BBOX"/>
    <property type="match status" value="1"/>
</dbReference>
<dbReference type="GO" id="GO:0016874">
    <property type="term" value="F:ligase activity"/>
    <property type="evidence" value="ECO:0007669"/>
    <property type="project" value="UniProtKB-KW"/>
</dbReference>
<dbReference type="Gene3D" id="2.60.120.920">
    <property type="match status" value="1"/>
</dbReference>
<dbReference type="PANTHER" id="PTHR25465:SF36">
    <property type="entry name" value="E3 UBIQUITIN-PROTEIN LIGASE TRIM7"/>
    <property type="match status" value="1"/>
</dbReference>
<dbReference type="InterPro" id="IPR003877">
    <property type="entry name" value="SPRY_dom"/>
</dbReference>
<feature type="coiled-coil region" evidence="5">
    <location>
        <begin position="99"/>
        <end position="209"/>
    </location>
</feature>
<evidence type="ECO:0000256" key="5">
    <source>
        <dbReference type="SAM" id="Coils"/>
    </source>
</evidence>
<evidence type="ECO:0000313" key="7">
    <source>
        <dbReference type="RefSeq" id="XP_018092418.1"/>
    </source>
</evidence>
<dbReference type="GeneID" id="108701916"/>
<proteinExistence type="predicted"/>
<dbReference type="KEGG" id="xla:108701916"/>
<dbReference type="SUPFAM" id="SSF57845">
    <property type="entry name" value="B-box zinc-binding domain"/>
    <property type="match status" value="1"/>
</dbReference>
<dbReference type="PRINTS" id="PR01407">
    <property type="entry name" value="BUTYPHLNCDUF"/>
</dbReference>
<name>A0A1L8EZ43_XENLA</name>
<dbReference type="RefSeq" id="XP_018092418.1">
    <property type="nucleotide sequence ID" value="XM_018236929.1"/>
</dbReference>